<dbReference type="OrthoDB" id="3174721at2759"/>
<dbReference type="EMBL" id="JAEVFJ010000021">
    <property type="protein sequence ID" value="KAH8097035.1"/>
    <property type="molecule type" value="Genomic_DNA"/>
</dbReference>
<accession>A0A8K0UKR4</accession>
<proteinExistence type="predicted"/>
<dbReference type="Pfam" id="PF20236">
    <property type="entry name" value="DUF6593"/>
    <property type="match status" value="1"/>
</dbReference>
<feature type="compositionally biased region" description="Polar residues" evidence="1">
    <location>
        <begin position="1"/>
        <end position="13"/>
    </location>
</feature>
<evidence type="ECO:0000313" key="3">
    <source>
        <dbReference type="EMBL" id="KAH8097035.1"/>
    </source>
</evidence>
<feature type="region of interest" description="Disordered" evidence="1">
    <location>
        <begin position="79"/>
        <end position="98"/>
    </location>
</feature>
<dbReference type="AlphaFoldDB" id="A0A8K0UKR4"/>
<protein>
    <recommendedName>
        <fullName evidence="2">DUF6593 domain-containing protein</fullName>
    </recommendedName>
</protein>
<sequence>MTSRSRANSTAETLSPPPAYSESNVDATLDAVAHADTSRLACISSEQFGSGVQRQPTPSAGVSVLASGSAGLVMSWSPSAANGGSPHPDQPTYASASIPRNPPVITCTFDQISSHAMILVPPSSMMDTRPLYYISFKEDFFLPGNLITTIRRGGSENGKFVGEFNLKGGQNGASVRMGSGPERWLAEVWNQQSHTYSKWKYDDQSPLLLWERKTIVKSCHLYDKNTESICRFAVPNYALRNSAVQVAKLELKTVAQDPDICDHIILSALLMERQRLLFKD</sequence>
<name>A0A8K0UKR4_9AGAR</name>
<feature type="region of interest" description="Disordered" evidence="1">
    <location>
        <begin position="1"/>
        <end position="22"/>
    </location>
</feature>
<evidence type="ECO:0000256" key="1">
    <source>
        <dbReference type="SAM" id="MobiDB-lite"/>
    </source>
</evidence>
<evidence type="ECO:0000313" key="4">
    <source>
        <dbReference type="Proteomes" id="UP000813824"/>
    </source>
</evidence>
<dbReference type="InterPro" id="IPR046528">
    <property type="entry name" value="DUF6593"/>
</dbReference>
<dbReference type="Proteomes" id="UP000813824">
    <property type="component" value="Unassembled WGS sequence"/>
</dbReference>
<keyword evidence="4" id="KW-1185">Reference proteome</keyword>
<feature type="domain" description="DUF6593" evidence="2">
    <location>
        <begin position="128"/>
        <end position="275"/>
    </location>
</feature>
<gene>
    <name evidence="3" type="ORF">BXZ70DRAFT_944003</name>
</gene>
<evidence type="ECO:0000259" key="2">
    <source>
        <dbReference type="Pfam" id="PF20236"/>
    </source>
</evidence>
<organism evidence="3 4">
    <name type="scientific">Cristinia sonorae</name>
    <dbReference type="NCBI Taxonomy" id="1940300"/>
    <lineage>
        <taxon>Eukaryota</taxon>
        <taxon>Fungi</taxon>
        <taxon>Dikarya</taxon>
        <taxon>Basidiomycota</taxon>
        <taxon>Agaricomycotina</taxon>
        <taxon>Agaricomycetes</taxon>
        <taxon>Agaricomycetidae</taxon>
        <taxon>Agaricales</taxon>
        <taxon>Pleurotineae</taxon>
        <taxon>Stephanosporaceae</taxon>
        <taxon>Cristinia</taxon>
    </lineage>
</organism>
<comment type="caution">
    <text evidence="3">The sequence shown here is derived from an EMBL/GenBank/DDBJ whole genome shotgun (WGS) entry which is preliminary data.</text>
</comment>
<reference evidence="3" key="1">
    <citation type="journal article" date="2021" name="New Phytol.">
        <title>Evolutionary innovations through gain and loss of genes in the ectomycorrhizal Boletales.</title>
        <authorList>
            <person name="Wu G."/>
            <person name="Miyauchi S."/>
            <person name="Morin E."/>
            <person name="Kuo A."/>
            <person name="Drula E."/>
            <person name="Varga T."/>
            <person name="Kohler A."/>
            <person name="Feng B."/>
            <person name="Cao Y."/>
            <person name="Lipzen A."/>
            <person name="Daum C."/>
            <person name="Hundley H."/>
            <person name="Pangilinan J."/>
            <person name="Johnson J."/>
            <person name="Barry K."/>
            <person name="LaButti K."/>
            <person name="Ng V."/>
            <person name="Ahrendt S."/>
            <person name="Min B."/>
            <person name="Choi I.G."/>
            <person name="Park H."/>
            <person name="Plett J.M."/>
            <person name="Magnuson J."/>
            <person name="Spatafora J.W."/>
            <person name="Nagy L.G."/>
            <person name="Henrissat B."/>
            <person name="Grigoriev I.V."/>
            <person name="Yang Z.L."/>
            <person name="Xu J."/>
            <person name="Martin F.M."/>
        </authorList>
    </citation>
    <scope>NUCLEOTIDE SEQUENCE</scope>
    <source>
        <strain evidence="3">KKN 215</strain>
    </source>
</reference>